<organism evidence="7 8">
    <name type="scientific">Thelohanellus kitauei</name>
    <name type="common">Myxosporean</name>
    <dbReference type="NCBI Taxonomy" id="669202"/>
    <lineage>
        <taxon>Eukaryota</taxon>
        <taxon>Metazoa</taxon>
        <taxon>Cnidaria</taxon>
        <taxon>Myxozoa</taxon>
        <taxon>Myxosporea</taxon>
        <taxon>Bivalvulida</taxon>
        <taxon>Platysporina</taxon>
        <taxon>Myxobolidae</taxon>
        <taxon>Thelohanellus</taxon>
    </lineage>
</organism>
<dbReference type="Pfam" id="PF00270">
    <property type="entry name" value="DEAD"/>
    <property type="match status" value="1"/>
</dbReference>
<dbReference type="GO" id="GO:0016787">
    <property type="term" value="F:hydrolase activity"/>
    <property type="evidence" value="ECO:0007669"/>
    <property type="project" value="UniProtKB-KW"/>
</dbReference>
<keyword evidence="1" id="KW-0547">Nucleotide-binding</keyword>
<sequence length="451" mass="50504">MSDVQKSPWVELGLHNWIQNQLIDLKITAPNEIQRMCIPEILAGKDCIGCAKTGSGKTAVFAIPVLQKLSEDPYGVIALVLTPTRELASQIADQFKAFGQSIRVKVDLVVGGESSTIQSIKLSKKPHVVVATPGRLASILRENSEYFHFQRLKFLILDEVDALLSPGDFESDLSTILSVLPPAERRQTLAFSATSEGVVETLRSQLKPTLFIYVSPDKISTNTTLNEFYLLTPMIAKDAHLVYLLKQKLGIVITQDDRGAYITEKDDSVKRADRQAIVFTGSCWQCHLVGRILLKLGFKCSILHSALTQALRIKNLSNFRSRHTRILVSTSLAGRGLDIPCVDLVINLCLPFSPDEYIHHVGRTARAGRQGTAITFIAPFELDRLLDIEQAIGKRLDEYVIENEMDVDRLVKCCALLRKEISTNMFHNEDSKLNRSIERKKRDKKKLKIVK</sequence>
<dbReference type="Gene3D" id="3.40.50.300">
    <property type="entry name" value="P-loop containing nucleotide triphosphate hydrolases"/>
    <property type="match status" value="2"/>
</dbReference>
<evidence type="ECO:0000313" key="7">
    <source>
        <dbReference type="EMBL" id="KII71484.1"/>
    </source>
</evidence>
<dbReference type="SMART" id="SM00487">
    <property type="entry name" value="DEXDc"/>
    <property type="match status" value="1"/>
</dbReference>
<dbReference type="GO" id="GO:0003724">
    <property type="term" value="F:RNA helicase activity"/>
    <property type="evidence" value="ECO:0007669"/>
    <property type="project" value="TreeGrafter"/>
</dbReference>
<evidence type="ECO:0000256" key="1">
    <source>
        <dbReference type="ARBA" id="ARBA00022741"/>
    </source>
</evidence>
<gene>
    <name evidence="7" type="ORF">RF11_11453</name>
</gene>
<dbReference type="SMART" id="SM00490">
    <property type="entry name" value="HELICc"/>
    <property type="match status" value="1"/>
</dbReference>
<dbReference type="Proteomes" id="UP000031668">
    <property type="component" value="Unassembled WGS sequence"/>
</dbReference>
<keyword evidence="4" id="KW-0067">ATP-binding</keyword>
<dbReference type="InterPro" id="IPR050079">
    <property type="entry name" value="DEAD_box_RNA_helicase"/>
</dbReference>
<dbReference type="OrthoDB" id="10261904at2759"/>
<dbReference type="Pfam" id="PF00271">
    <property type="entry name" value="Helicase_C"/>
    <property type="match status" value="1"/>
</dbReference>
<protein>
    <submittedName>
        <fullName evidence="7">Putative ATP-dependent RNA helicase DDX49</fullName>
    </submittedName>
</protein>
<evidence type="ECO:0000313" key="8">
    <source>
        <dbReference type="Proteomes" id="UP000031668"/>
    </source>
</evidence>
<dbReference type="PROSITE" id="PS51192">
    <property type="entry name" value="HELICASE_ATP_BIND_1"/>
    <property type="match status" value="1"/>
</dbReference>
<dbReference type="InterPro" id="IPR027417">
    <property type="entry name" value="P-loop_NTPase"/>
</dbReference>
<dbReference type="GO" id="GO:0003676">
    <property type="term" value="F:nucleic acid binding"/>
    <property type="evidence" value="ECO:0007669"/>
    <property type="project" value="InterPro"/>
</dbReference>
<dbReference type="CDD" id="cd18787">
    <property type="entry name" value="SF2_C_DEAD"/>
    <property type="match status" value="1"/>
</dbReference>
<dbReference type="PANTHER" id="PTHR47959:SF24">
    <property type="entry name" value="ATP-DEPENDENT RNA HELICASE"/>
    <property type="match status" value="1"/>
</dbReference>
<proteinExistence type="predicted"/>
<keyword evidence="3 7" id="KW-0347">Helicase</keyword>
<dbReference type="PANTHER" id="PTHR47959">
    <property type="entry name" value="ATP-DEPENDENT RNA HELICASE RHLE-RELATED"/>
    <property type="match status" value="1"/>
</dbReference>
<keyword evidence="2" id="KW-0378">Hydrolase</keyword>
<dbReference type="GO" id="GO:0005829">
    <property type="term" value="C:cytosol"/>
    <property type="evidence" value="ECO:0007669"/>
    <property type="project" value="TreeGrafter"/>
</dbReference>
<reference evidence="7 8" key="1">
    <citation type="journal article" date="2014" name="Genome Biol. Evol.">
        <title>The genome of the myxosporean Thelohanellus kitauei shows adaptations to nutrient acquisition within its fish host.</title>
        <authorList>
            <person name="Yang Y."/>
            <person name="Xiong J."/>
            <person name="Zhou Z."/>
            <person name="Huo F."/>
            <person name="Miao W."/>
            <person name="Ran C."/>
            <person name="Liu Y."/>
            <person name="Zhang J."/>
            <person name="Feng J."/>
            <person name="Wang M."/>
            <person name="Wang M."/>
            <person name="Wang L."/>
            <person name="Yao B."/>
        </authorList>
    </citation>
    <scope>NUCLEOTIDE SEQUENCE [LARGE SCALE GENOMIC DNA]</scope>
    <source>
        <strain evidence="7">Wuqing</strain>
    </source>
</reference>
<evidence type="ECO:0000256" key="3">
    <source>
        <dbReference type="ARBA" id="ARBA00022806"/>
    </source>
</evidence>
<comment type="caution">
    <text evidence="7">The sequence shown here is derived from an EMBL/GenBank/DDBJ whole genome shotgun (WGS) entry which is preliminary data.</text>
</comment>
<dbReference type="PROSITE" id="PS51194">
    <property type="entry name" value="HELICASE_CTER"/>
    <property type="match status" value="1"/>
</dbReference>
<dbReference type="InterPro" id="IPR014001">
    <property type="entry name" value="Helicase_ATP-bd"/>
</dbReference>
<dbReference type="InterPro" id="IPR001650">
    <property type="entry name" value="Helicase_C-like"/>
</dbReference>
<evidence type="ECO:0000256" key="2">
    <source>
        <dbReference type="ARBA" id="ARBA00022801"/>
    </source>
</evidence>
<dbReference type="AlphaFoldDB" id="A0A0C2J106"/>
<accession>A0A0C2J106</accession>
<dbReference type="GO" id="GO:0005524">
    <property type="term" value="F:ATP binding"/>
    <property type="evidence" value="ECO:0007669"/>
    <property type="project" value="UniProtKB-KW"/>
</dbReference>
<feature type="domain" description="Helicase ATP-binding" evidence="5">
    <location>
        <begin position="38"/>
        <end position="213"/>
    </location>
</feature>
<name>A0A0C2J106_THEKT</name>
<evidence type="ECO:0000259" key="6">
    <source>
        <dbReference type="PROSITE" id="PS51194"/>
    </source>
</evidence>
<feature type="domain" description="Helicase C-terminal" evidence="6">
    <location>
        <begin position="261"/>
        <end position="408"/>
    </location>
</feature>
<dbReference type="SUPFAM" id="SSF52540">
    <property type="entry name" value="P-loop containing nucleoside triphosphate hydrolases"/>
    <property type="match status" value="1"/>
</dbReference>
<dbReference type="InterPro" id="IPR011545">
    <property type="entry name" value="DEAD/DEAH_box_helicase_dom"/>
</dbReference>
<evidence type="ECO:0000256" key="4">
    <source>
        <dbReference type="ARBA" id="ARBA00022840"/>
    </source>
</evidence>
<dbReference type="OMA" id="IWKNSIQ"/>
<keyword evidence="8" id="KW-1185">Reference proteome</keyword>
<dbReference type="EMBL" id="JWZT01001749">
    <property type="protein sequence ID" value="KII71484.1"/>
    <property type="molecule type" value="Genomic_DNA"/>
</dbReference>
<evidence type="ECO:0000259" key="5">
    <source>
        <dbReference type="PROSITE" id="PS51192"/>
    </source>
</evidence>